<dbReference type="EMBL" id="CP080035">
    <property type="protein sequence ID" value="QYC12397.1"/>
    <property type="molecule type" value="Genomic_DNA"/>
</dbReference>
<keyword evidence="2" id="KW-0812">Transmembrane</keyword>
<evidence type="ECO:0000256" key="2">
    <source>
        <dbReference type="SAM" id="Phobius"/>
    </source>
</evidence>
<feature type="transmembrane region" description="Helical" evidence="2">
    <location>
        <begin position="21"/>
        <end position="43"/>
    </location>
</feature>
<sequence length="133" mass="14419">MSRERPVARTRTFRASLVRILTNYAFQVSVLVVVLFAGSFLYIHTMTKADLVRQAAEKAAYSARIADDAVNGFTRIDRGTSDVAIYLDNRNGCEWLAMKGGVLTPRTAPDAEGVSRHVCNPERSGQGAGSAGI</sequence>
<keyword evidence="2" id="KW-1133">Transmembrane helix</keyword>
<gene>
    <name evidence="3" type="ORF">KWG56_18310</name>
</gene>
<evidence type="ECO:0000313" key="3">
    <source>
        <dbReference type="EMBL" id="QYC12397.1"/>
    </source>
</evidence>
<evidence type="ECO:0008006" key="5">
    <source>
        <dbReference type="Google" id="ProtNLM"/>
    </source>
</evidence>
<accession>A0ABX8TME0</accession>
<evidence type="ECO:0000256" key="1">
    <source>
        <dbReference type="SAM" id="MobiDB-lite"/>
    </source>
</evidence>
<keyword evidence="4" id="KW-1185">Reference proteome</keyword>
<dbReference type="Proteomes" id="UP000824334">
    <property type="component" value="Plasmid unnamed1"/>
</dbReference>
<name>A0ABX8TME0_9CAUL</name>
<dbReference type="GeneID" id="94377252"/>
<geneLocation type="plasmid" evidence="3 4">
    <name>unnamed1</name>
</geneLocation>
<evidence type="ECO:0000313" key="4">
    <source>
        <dbReference type="Proteomes" id="UP000824334"/>
    </source>
</evidence>
<keyword evidence="3" id="KW-0614">Plasmid</keyword>
<keyword evidence="2" id="KW-0472">Membrane</keyword>
<feature type="region of interest" description="Disordered" evidence="1">
    <location>
        <begin position="111"/>
        <end position="133"/>
    </location>
</feature>
<reference evidence="3 4" key="1">
    <citation type="submission" date="2021-07" db="EMBL/GenBank/DDBJ databases">
        <title>Isolation and characterization of bacteria from a gold mining with a capacity of golden bioaccumulation.</title>
        <authorList>
            <person name="Yang X.J."/>
        </authorList>
    </citation>
    <scope>NUCLEOTIDE SEQUENCE [LARGE SCALE GENOMIC DNA]</scope>
    <source>
        <strain evidence="3 4">Au29</strain>
        <plasmid evidence="3 4">unnamed1</plasmid>
    </source>
</reference>
<protein>
    <recommendedName>
        <fullName evidence="5">Histidine kinase</fullName>
    </recommendedName>
</protein>
<organism evidence="3 4">
    <name type="scientific">Brevundimonas nasdae</name>
    <dbReference type="NCBI Taxonomy" id="172043"/>
    <lineage>
        <taxon>Bacteria</taxon>
        <taxon>Pseudomonadati</taxon>
        <taxon>Pseudomonadota</taxon>
        <taxon>Alphaproteobacteria</taxon>
        <taxon>Caulobacterales</taxon>
        <taxon>Caulobacteraceae</taxon>
        <taxon>Brevundimonas</taxon>
    </lineage>
</organism>
<proteinExistence type="predicted"/>
<dbReference type="RefSeq" id="WP_219373714.1">
    <property type="nucleotide sequence ID" value="NZ_CP080035.1"/>
</dbReference>